<gene>
    <name evidence="1" type="ORF">SRA_03686</name>
</gene>
<dbReference type="EMBL" id="AJTZ01000005">
    <property type="protein sequence ID" value="EJN93605.1"/>
    <property type="molecule type" value="Genomic_DNA"/>
</dbReference>
<proteinExistence type="predicted"/>
<dbReference type="RefSeq" id="WP_003087703.1">
    <property type="nucleotide sequence ID" value="NZ_AJTZ01000005.1"/>
</dbReference>
<protein>
    <submittedName>
        <fullName evidence="1">Uncharacterized protein</fullName>
    </submittedName>
</protein>
<accession>A0ABP2QX12</accession>
<comment type="caution">
    <text evidence="1">The sequence shown here is derived from an EMBL/GenBank/DDBJ whole genome shotgun (WGS) entry which is preliminary data.</text>
</comment>
<evidence type="ECO:0000313" key="2">
    <source>
        <dbReference type="Proteomes" id="UP000007815"/>
    </source>
</evidence>
<organism evidence="1 2">
    <name type="scientific">Streptococcus ratti FA-1 = DSM 20564</name>
    <dbReference type="NCBI Taxonomy" id="699248"/>
    <lineage>
        <taxon>Bacteria</taxon>
        <taxon>Bacillati</taxon>
        <taxon>Bacillota</taxon>
        <taxon>Bacilli</taxon>
        <taxon>Lactobacillales</taxon>
        <taxon>Streptococcaceae</taxon>
        <taxon>Streptococcus</taxon>
    </lineage>
</organism>
<keyword evidence="2" id="KW-1185">Reference proteome</keyword>
<name>A0ABP2QX12_STRRT</name>
<dbReference type="Proteomes" id="UP000007815">
    <property type="component" value="Unassembled WGS sequence"/>
</dbReference>
<sequence length="92" mass="10891">MLSCKKLFYDAITLKINNQVVSFIRKSVQVHSLTVSEFAGQFIPVKSGKRVYYFWTMENPDITKSLEDFNFSKFTYRKLAKYLQIKYTKSQN</sequence>
<evidence type="ECO:0000313" key="1">
    <source>
        <dbReference type="EMBL" id="EJN93605.1"/>
    </source>
</evidence>
<reference evidence="1 2" key="1">
    <citation type="submission" date="2009-12" db="EMBL/GenBank/DDBJ databases">
        <authorList>
            <person name="Lefebure T."/>
            <person name="Cornejo O.E."/>
            <person name="Pavinski Bitar P.D."/>
            <person name="Lang P."/>
            <person name="Stanhope M.J."/>
        </authorList>
    </citation>
    <scope>NUCLEOTIDE SEQUENCE [LARGE SCALE GENOMIC DNA]</scope>
    <source>
        <strain evidence="1 2">FA-1</strain>
    </source>
</reference>